<keyword evidence="1" id="KW-0812">Transmembrane</keyword>
<gene>
    <name evidence="2" type="ORF">IQ260_14635</name>
</gene>
<comment type="caution">
    <text evidence="2">The sequence shown here is derived from an EMBL/GenBank/DDBJ whole genome shotgun (WGS) entry which is preliminary data.</text>
</comment>
<name>A0A928ZUV4_LEPEC</name>
<evidence type="ECO:0000313" key="2">
    <source>
        <dbReference type="EMBL" id="MBE9067888.1"/>
    </source>
</evidence>
<keyword evidence="3" id="KW-1185">Reference proteome</keyword>
<sequence length="60" mass="6792">MKYYPTIAASLLITGIVVLGVVALNQQGFIRFRFGDGELLIDGRQQETHVQIENLDTYHQ</sequence>
<evidence type="ECO:0000313" key="3">
    <source>
        <dbReference type="Proteomes" id="UP000615026"/>
    </source>
</evidence>
<reference evidence="2" key="1">
    <citation type="submission" date="2020-10" db="EMBL/GenBank/DDBJ databases">
        <authorList>
            <person name="Castelo-Branco R."/>
            <person name="Eusebio N."/>
            <person name="Adriana R."/>
            <person name="Vieira A."/>
            <person name="Brugerolle De Fraissinette N."/>
            <person name="Rezende De Castro R."/>
            <person name="Schneider M.P."/>
            <person name="Vasconcelos V."/>
            <person name="Leao P.N."/>
        </authorList>
    </citation>
    <scope>NUCLEOTIDE SEQUENCE</scope>
    <source>
        <strain evidence="2">LEGE 11479</strain>
    </source>
</reference>
<dbReference type="RefSeq" id="WP_193993846.1">
    <property type="nucleotide sequence ID" value="NZ_JADEXP010000126.1"/>
</dbReference>
<keyword evidence="1" id="KW-0472">Membrane</keyword>
<proteinExistence type="predicted"/>
<organism evidence="2 3">
    <name type="scientific">Leptolyngbya cf. ectocarpi LEGE 11479</name>
    <dbReference type="NCBI Taxonomy" id="1828722"/>
    <lineage>
        <taxon>Bacteria</taxon>
        <taxon>Bacillati</taxon>
        <taxon>Cyanobacteriota</taxon>
        <taxon>Cyanophyceae</taxon>
        <taxon>Leptolyngbyales</taxon>
        <taxon>Leptolyngbyaceae</taxon>
        <taxon>Leptolyngbya group</taxon>
        <taxon>Leptolyngbya</taxon>
    </lineage>
</organism>
<dbReference type="Proteomes" id="UP000615026">
    <property type="component" value="Unassembled WGS sequence"/>
</dbReference>
<protein>
    <submittedName>
        <fullName evidence="2">Uncharacterized protein</fullName>
    </submittedName>
</protein>
<evidence type="ECO:0000256" key="1">
    <source>
        <dbReference type="SAM" id="Phobius"/>
    </source>
</evidence>
<feature type="transmembrane region" description="Helical" evidence="1">
    <location>
        <begin position="6"/>
        <end position="24"/>
    </location>
</feature>
<accession>A0A928ZUV4</accession>
<keyword evidence="1" id="KW-1133">Transmembrane helix</keyword>
<dbReference type="AlphaFoldDB" id="A0A928ZUV4"/>
<dbReference type="EMBL" id="JADEXP010000126">
    <property type="protein sequence ID" value="MBE9067888.1"/>
    <property type="molecule type" value="Genomic_DNA"/>
</dbReference>